<keyword evidence="3 7" id="KW-0479">Metal-binding</keyword>
<dbReference type="Pfam" id="PF00390">
    <property type="entry name" value="malic"/>
    <property type="match status" value="1"/>
</dbReference>
<feature type="binding site" evidence="6">
    <location>
        <position position="229"/>
    </location>
    <ligand>
        <name>(S)-malate</name>
        <dbReference type="ChEBI" id="CHEBI:15589"/>
    </ligand>
</feature>
<dbReference type="InterPro" id="IPR012302">
    <property type="entry name" value="Malic_NAD-bd"/>
</dbReference>
<keyword evidence="12" id="KW-1185">Reference proteome</keyword>
<dbReference type="Gene3D" id="3.40.50.10380">
    <property type="entry name" value="Malic enzyme, N-terminal domain"/>
    <property type="match status" value="1"/>
</dbReference>
<sequence length="641" mass="71772">MLKKIIKIYKSTVYVLQNLNSKKVNDKVNRLSFEKILSISMLGKVKNNMSPSGLLSQTPRKSLPDFETEGTSLLGCACMGDKTPGAVSGFDRLNNPALNKSLAFSINERQLLGIHGLLPPVVKTQNEQIKHCKLRLDRLNDPLDKYIYLMDLLDFNEKLLYAFVKNHIQETMPLLYTPTVGSACQKWGFIYRRPRGVYITMYDKGHVYEVLKNWPECDVRVIVVTDGERILGLGDQGACGMGIPVGKLALYTAIAGIKPHFCLPITIDVGTNNECHIKDPLYPGIKEKRRTGKEYDELIDEFMKGVVQRWGSHCLVQFEDFGNKNAFRFLEKYRNYFCMFNDDIQGTASVVLAGLIAAMRITKNKLIDHVILFQGAGEANIGIANLCVLAMMTDENITEEKAREKIWMVDSKGLIVKSRNELEIQKRPFAKDHEALKDLLDVVKKVKPTILVGAAAVPGSFTPEILQEMARNNERPIVFALSNPTCKAECTPQQAYEETKGKVIYASGSPFPPVTYNNQTFITGQGNNAYIFPAIGLATMCAGIPNLSDDYFFIAAEALANQVKESYLEEGCIYPPIDMLPECSIKVASTVVEYAYKRGSATVLPEPSDKEKFVRAQLYRTEYEPAIPSFYEVPLGDQKNI</sequence>
<dbReference type="InterPro" id="IPR001891">
    <property type="entry name" value="Malic_OxRdtase"/>
</dbReference>
<evidence type="ECO:0000256" key="4">
    <source>
        <dbReference type="ARBA" id="ARBA00023002"/>
    </source>
</evidence>
<comment type="cofactor">
    <cofactor evidence="7">
        <name>Mg(2+)</name>
        <dbReference type="ChEBI" id="CHEBI:18420"/>
    </cofactor>
    <cofactor evidence="7">
        <name>Mn(2+)</name>
        <dbReference type="ChEBI" id="CHEBI:29035"/>
    </cofactor>
    <text evidence="7">Divalent metal cations. Prefers magnesium or manganese.</text>
</comment>
<dbReference type="PIRSF" id="PIRSF000106">
    <property type="entry name" value="ME"/>
    <property type="match status" value="1"/>
</dbReference>
<dbReference type="AlphaFoldDB" id="A0A9N9THC4"/>
<feature type="binding site" evidence="7">
    <location>
        <position position="320"/>
    </location>
    <ligand>
        <name>a divalent metal cation</name>
        <dbReference type="ChEBI" id="CHEBI:60240"/>
    </ligand>
</feature>
<gene>
    <name evidence="11" type="ORF">PHYEVI_LOCUS284</name>
</gene>
<name>A0A9N9THC4_PHYSR</name>
<dbReference type="PANTHER" id="PTHR23406:SF90">
    <property type="entry name" value="MALIC ENZYME-RELATED"/>
    <property type="match status" value="1"/>
</dbReference>
<reference evidence="11" key="1">
    <citation type="submission" date="2022-01" db="EMBL/GenBank/DDBJ databases">
        <authorList>
            <person name="King R."/>
        </authorList>
    </citation>
    <scope>NUCLEOTIDE SEQUENCE</scope>
</reference>
<dbReference type="NCBIfam" id="NF010052">
    <property type="entry name" value="PRK13529.1"/>
    <property type="match status" value="1"/>
</dbReference>
<evidence type="ECO:0000313" key="11">
    <source>
        <dbReference type="EMBL" id="CAG9853817.1"/>
    </source>
</evidence>
<dbReference type="PRINTS" id="PR00072">
    <property type="entry name" value="MALOXRDTASE"/>
</dbReference>
<dbReference type="GO" id="GO:0005739">
    <property type="term" value="C:mitochondrion"/>
    <property type="evidence" value="ECO:0007669"/>
    <property type="project" value="TreeGrafter"/>
</dbReference>
<dbReference type="Gene3D" id="3.40.50.720">
    <property type="entry name" value="NAD(P)-binding Rossmann-like Domain"/>
    <property type="match status" value="1"/>
</dbReference>
<evidence type="ECO:0000259" key="10">
    <source>
        <dbReference type="SMART" id="SM01274"/>
    </source>
</evidence>
<dbReference type="GO" id="GO:0051287">
    <property type="term" value="F:NAD binding"/>
    <property type="evidence" value="ECO:0007669"/>
    <property type="project" value="InterPro"/>
</dbReference>
<evidence type="ECO:0000256" key="5">
    <source>
        <dbReference type="PIRSR" id="PIRSR000106-1"/>
    </source>
</evidence>
<accession>A0A9N9THC4</accession>
<dbReference type="GO" id="GO:0046872">
    <property type="term" value="F:metal ion binding"/>
    <property type="evidence" value="ECO:0007669"/>
    <property type="project" value="UniProtKB-KW"/>
</dbReference>
<evidence type="ECO:0000256" key="7">
    <source>
        <dbReference type="PIRSR" id="PIRSR000106-3"/>
    </source>
</evidence>
<dbReference type="SUPFAM" id="SSF53223">
    <property type="entry name" value="Aminoacid dehydrogenase-like, N-terminal domain"/>
    <property type="match status" value="1"/>
</dbReference>
<dbReference type="Pfam" id="PF03949">
    <property type="entry name" value="Malic_M"/>
    <property type="match status" value="1"/>
</dbReference>
<evidence type="ECO:0000256" key="1">
    <source>
        <dbReference type="ARBA" id="ARBA00001936"/>
    </source>
</evidence>
<dbReference type="EMBL" id="OU900094">
    <property type="protein sequence ID" value="CAG9853817.1"/>
    <property type="molecule type" value="Genomic_DNA"/>
</dbReference>
<dbReference type="InterPro" id="IPR036291">
    <property type="entry name" value="NAD(P)-bd_dom_sf"/>
</dbReference>
<dbReference type="FunFam" id="3.40.50.720:FF:000060">
    <property type="entry name" value="Malic enzyme"/>
    <property type="match status" value="1"/>
</dbReference>
<evidence type="ECO:0000256" key="6">
    <source>
        <dbReference type="PIRSR" id="PIRSR000106-2"/>
    </source>
</evidence>
<evidence type="ECO:0000313" key="12">
    <source>
        <dbReference type="Proteomes" id="UP001153712"/>
    </source>
</evidence>
<comment type="cofactor">
    <cofactor evidence="1">
        <name>Mn(2+)</name>
        <dbReference type="ChEBI" id="CHEBI:29035"/>
    </cofactor>
</comment>
<dbReference type="InterPro" id="IPR037062">
    <property type="entry name" value="Malic_N_dom_sf"/>
</dbReference>
<dbReference type="PROSITE" id="PS00331">
    <property type="entry name" value="MALIC_ENZYMES"/>
    <property type="match status" value="1"/>
</dbReference>
<dbReference type="OrthoDB" id="5365701at2759"/>
<dbReference type="PANTHER" id="PTHR23406">
    <property type="entry name" value="MALIC ENZYME-RELATED"/>
    <property type="match status" value="1"/>
</dbReference>
<dbReference type="SMART" id="SM01274">
    <property type="entry name" value="malic"/>
    <property type="match status" value="1"/>
</dbReference>
<evidence type="ECO:0000256" key="3">
    <source>
        <dbReference type="ARBA" id="ARBA00022723"/>
    </source>
</evidence>
<organism evidence="11 12">
    <name type="scientific">Phyllotreta striolata</name>
    <name type="common">Striped flea beetle</name>
    <name type="synonym">Crioceris striolata</name>
    <dbReference type="NCBI Taxonomy" id="444603"/>
    <lineage>
        <taxon>Eukaryota</taxon>
        <taxon>Metazoa</taxon>
        <taxon>Ecdysozoa</taxon>
        <taxon>Arthropoda</taxon>
        <taxon>Hexapoda</taxon>
        <taxon>Insecta</taxon>
        <taxon>Pterygota</taxon>
        <taxon>Neoptera</taxon>
        <taxon>Endopterygota</taxon>
        <taxon>Coleoptera</taxon>
        <taxon>Polyphaga</taxon>
        <taxon>Cucujiformia</taxon>
        <taxon>Chrysomeloidea</taxon>
        <taxon>Chrysomelidae</taxon>
        <taxon>Galerucinae</taxon>
        <taxon>Alticini</taxon>
        <taxon>Phyllotreta</taxon>
    </lineage>
</organism>
<feature type="domain" description="Malic enzyme NAD-binding" evidence="9">
    <location>
        <begin position="344"/>
        <end position="596"/>
    </location>
</feature>
<feature type="binding site" evidence="7">
    <location>
        <position position="343"/>
    </location>
    <ligand>
        <name>a divalent metal cation</name>
        <dbReference type="ChEBI" id="CHEBI:60240"/>
    </ligand>
</feature>
<feature type="active site" description="Proton donor" evidence="5">
    <location>
        <position position="176"/>
    </location>
</feature>
<feature type="domain" description="Malic enzyme N-terminal" evidence="10">
    <location>
        <begin position="153"/>
        <end position="334"/>
    </location>
</feature>
<dbReference type="GO" id="GO:0006108">
    <property type="term" value="P:malate metabolic process"/>
    <property type="evidence" value="ECO:0007669"/>
    <property type="project" value="TreeGrafter"/>
</dbReference>
<dbReference type="GO" id="GO:0004473">
    <property type="term" value="F:malate dehydrogenase (decarboxylating) (NADP+) activity"/>
    <property type="evidence" value="ECO:0007669"/>
    <property type="project" value="TreeGrafter"/>
</dbReference>
<proteinExistence type="inferred from homology"/>
<dbReference type="FunFam" id="3.40.50.10380:FF:000004">
    <property type="entry name" value="Malic enzyme"/>
    <property type="match status" value="1"/>
</dbReference>
<dbReference type="Proteomes" id="UP001153712">
    <property type="component" value="Chromosome 1"/>
</dbReference>
<dbReference type="InterPro" id="IPR012301">
    <property type="entry name" value="Malic_N_dom"/>
</dbReference>
<dbReference type="CDD" id="cd05312">
    <property type="entry name" value="NAD_bind_1_malic_enz"/>
    <property type="match status" value="1"/>
</dbReference>
<dbReference type="InterPro" id="IPR015884">
    <property type="entry name" value="Malic_enzyme_CS"/>
</dbReference>
<keyword evidence="4 8" id="KW-0560">Oxidoreductase</keyword>
<feature type="binding site" evidence="7">
    <location>
        <position position="319"/>
    </location>
    <ligand>
        <name>a divalent metal cation</name>
        <dbReference type="ChEBI" id="CHEBI:60240"/>
    </ligand>
</feature>
<dbReference type="SUPFAM" id="SSF51735">
    <property type="entry name" value="NAD(P)-binding Rossmann-fold domains"/>
    <property type="match status" value="1"/>
</dbReference>
<evidence type="ECO:0000256" key="2">
    <source>
        <dbReference type="ARBA" id="ARBA00008785"/>
    </source>
</evidence>
<protein>
    <recommendedName>
        <fullName evidence="8">Malic enzyme</fullName>
    </recommendedName>
</protein>
<evidence type="ECO:0000259" key="9">
    <source>
        <dbReference type="SMART" id="SM00919"/>
    </source>
</evidence>
<dbReference type="InterPro" id="IPR046346">
    <property type="entry name" value="Aminoacid_DH-like_N_sf"/>
</dbReference>
<feature type="active site" description="Proton acceptor" evidence="5">
    <location>
        <position position="247"/>
    </location>
</feature>
<comment type="similarity">
    <text evidence="2 8">Belongs to the malic enzymes family.</text>
</comment>
<evidence type="ECO:0000256" key="8">
    <source>
        <dbReference type="RuleBase" id="RU003426"/>
    </source>
</evidence>
<feature type="binding site" evidence="6">
    <location>
        <position position="527"/>
    </location>
    <ligand>
        <name>(S)-malate</name>
        <dbReference type="ChEBI" id="CHEBI:15589"/>
    </ligand>
</feature>
<dbReference type="SMART" id="SM00919">
    <property type="entry name" value="Malic_M"/>
    <property type="match status" value="1"/>
</dbReference>
<feature type="binding site" evidence="6">
    <location>
        <position position="483"/>
    </location>
    <ligand>
        <name>(S)-malate</name>
        <dbReference type="ChEBI" id="CHEBI:15589"/>
    </ligand>
</feature>